<dbReference type="InterPro" id="IPR012338">
    <property type="entry name" value="Beta-lactam/transpept-like"/>
</dbReference>
<proteinExistence type="predicted"/>
<dbReference type="InterPro" id="IPR001466">
    <property type="entry name" value="Beta-lactam-related"/>
</dbReference>
<name>A0A9J6ZGX5_9BACL</name>
<reference evidence="2" key="1">
    <citation type="submission" date="2022-05" db="EMBL/GenBank/DDBJ databases">
        <title>Novel bacterial taxa in a minimal lignocellulolytic consortium and its capacity to transform plastics disclosed by genome-resolved metagenomics.</title>
        <authorList>
            <person name="Rodriguez C.A.D."/>
            <person name="Diaz-Garcia L."/>
            <person name="Herrera K."/>
            <person name="Tarazona N.A."/>
            <person name="Sproer C."/>
            <person name="Overmann J."/>
            <person name="Jimenez D.J."/>
        </authorList>
    </citation>
    <scope>NUCLEOTIDE SEQUENCE</scope>
    <source>
        <strain evidence="2">MAG5</strain>
    </source>
</reference>
<evidence type="ECO:0000313" key="3">
    <source>
        <dbReference type="Proteomes" id="UP001056756"/>
    </source>
</evidence>
<dbReference type="EMBL" id="CP097899">
    <property type="protein sequence ID" value="URN95406.1"/>
    <property type="molecule type" value="Genomic_DNA"/>
</dbReference>
<feature type="domain" description="Beta-lactamase-related" evidence="1">
    <location>
        <begin position="22"/>
        <end position="291"/>
    </location>
</feature>
<organism evidence="2 3">
    <name type="scientific">Candidatus Pristimantibacillus lignocellulolyticus</name>
    <dbReference type="NCBI Taxonomy" id="2994561"/>
    <lineage>
        <taxon>Bacteria</taxon>
        <taxon>Bacillati</taxon>
        <taxon>Bacillota</taxon>
        <taxon>Bacilli</taxon>
        <taxon>Bacillales</taxon>
        <taxon>Paenibacillaceae</taxon>
        <taxon>Candidatus Pristimantibacillus</taxon>
    </lineage>
</organism>
<dbReference type="Gene3D" id="3.40.710.10">
    <property type="entry name" value="DD-peptidase/beta-lactamase superfamily"/>
    <property type="match status" value="1"/>
</dbReference>
<evidence type="ECO:0000259" key="1">
    <source>
        <dbReference type="Pfam" id="PF00144"/>
    </source>
</evidence>
<protein>
    <submittedName>
        <fullName evidence="2">Beta-lactamase family protein</fullName>
    </submittedName>
</protein>
<evidence type="ECO:0000313" key="2">
    <source>
        <dbReference type="EMBL" id="URN95406.1"/>
    </source>
</evidence>
<dbReference type="AlphaFoldDB" id="A0A9J6ZGX5"/>
<dbReference type="PANTHER" id="PTHR43283">
    <property type="entry name" value="BETA-LACTAMASE-RELATED"/>
    <property type="match status" value="1"/>
</dbReference>
<dbReference type="PANTHER" id="PTHR43283:SF7">
    <property type="entry name" value="BETA-LACTAMASE-RELATED DOMAIN-CONTAINING PROTEIN"/>
    <property type="match status" value="1"/>
</dbReference>
<dbReference type="InterPro" id="IPR050789">
    <property type="entry name" value="Diverse_Enzym_Activities"/>
</dbReference>
<accession>A0A9J6ZGX5</accession>
<dbReference type="Pfam" id="PF00144">
    <property type="entry name" value="Beta-lactamase"/>
    <property type="match status" value="1"/>
</dbReference>
<dbReference type="KEGG" id="plig:NAG76_03865"/>
<dbReference type="SUPFAM" id="SSF56601">
    <property type="entry name" value="beta-lactamase/transpeptidase-like"/>
    <property type="match status" value="1"/>
</dbReference>
<sequence>MNTNTLSHEIKPYDVSSCIIHYGGEIIYHYEKSLHASSKLMPINSCTKSIVSALFCIAMDQQLIPSPNTRITQFFPQLQHDQDMRKQTITLEHLLTLTAGFHWTEFGGTNSFPKMTRSSDWITYVLQQPISDEPGTVMVYNSGVSQLLAAILVQSTGMSITQYADTHLFGPLGIEQYDWKIDPQGIHTGGYGLQLSAYDMLKFGLLYLNKGVWSHKRLISEKMVSHSTRASIAVNPPERGFYGWHWWSDSVPVKSITGESIISDLHYYYARGFGGQFIIIVPTLDAVIVLTREQRKKGLSPLDFFRIHIATMLMSHHHASTL</sequence>
<gene>
    <name evidence="2" type="ORF">NAG76_03865</name>
</gene>
<dbReference type="Proteomes" id="UP001056756">
    <property type="component" value="Chromosome"/>
</dbReference>